<gene>
    <name evidence="1" type="ORF">DA796_03730</name>
</gene>
<comment type="caution">
    <text evidence="1">The sequence shown here is derived from an EMBL/GenBank/DDBJ whole genome shotgun (WGS) entry which is preliminary data.</text>
</comment>
<name>A0ABD6XCU2_LIMRT</name>
<accession>A0ABD6XCU2</accession>
<dbReference type="Proteomes" id="UP000241783">
    <property type="component" value="Unassembled WGS sequence"/>
</dbReference>
<evidence type="ECO:0000313" key="2">
    <source>
        <dbReference type="Proteomes" id="UP000241783"/>
    </source>
</evidence>
<protein>
    <recommendedName>
        <fullName evidence="3">YopX protein domain-containing protein</fullName>
    </recommendedName>
</protein>
<evidence type="ECO:0008006" key="3">
    <source>
        <dbReference type="Google" id="ProtNLM"/>
    </source>
</evidence>
<evidence type="ECO:0000313" key="1">
    <source>
        <dbReference type="EMBL" id="PTM29923.1"/>
    </source>
</evidence>
<organism evidence="1 2">
    <name type="scientific">Limosilactobacillus reuteri</name>
    <name type="common">Lactobacillus reuteri</name>
    <dbReference type="NCBI Taxonomy" id="1598"/>
    <lineage>
        <taxon>Bacteria</taxon>
        <taxon>Bacillati</taxon>
        <taxon>Bacillota</taxon>
        <taxon>Bacilli</taxon>
        <taxon>Lactobacillales</taxon>
        <taxon>Lactobacillaceae</taxon>
        <taxon>Limosilactobacillus</taxon>
    </lineage>
</organism>
<proteinExistence type="predicted"/>
<reference evidence="1 2" key="1">
    <citation type="submission" date="2018-03" db="EMBL/GenBank/DDBJ databases">
        <title>Genome Sequences of Lactobacillus sp. Isolates from Traditional Turkish Sourdough.</title>
        <authorList>
            <person name="Skory C.D."/>
            <person name="Dertli E."/>
        </authorList>
    </citation>
    <scope>NUCLEOTIDE SEQUENCE [LARGE SCALE GENOMIC DNA]</scope>
    <source>
        <strain evidence="1 2">E81</strain>
    </source>
</reference>
<sequence>MKNVNTQKILDELNNRKAETFELQDGDQVRLENGIFTAGEYEDGIGFDMTVEDHTADIPFIGEIYYGGNQPTESTPLEDRTFIKEHDIIKYADVSYMVVCLQQTEFKNGYTLIALDSLKDAAKALLDRI</sequence>
<dbReference type="EMBL" id="PZQO01000008">
    <property type="protein sequence ID" value="PTM29923.1"/>
    <property type="molecule type" value="Genomic_DNA"/>
</dbReference>
<dbReference type="AlphaFoldDB" id="A0ABD6XCU2"/>